<protein>
    <submittedName>
        <fullName evidence="1">Uncharacterized protein</fullName>
    </submittedName>
</protein>
<reference evidence="1 2" key="1">
    <citation type="submission" date="2019-03" db="EMBL/GenBank/DDBJ databases">
        <title>First draft genome of Liparis tanakae, snailfish: a comprehensive survey of snailfish specific genes.</title>
        <authorList>
            <person name="Kim W."/>
            <person name="Song I."/>
            <person name="Jeong J.-H."/>
            <person name="Kim D."/>
            <person name="Kim S."/>
            <person name="Ryu S."/>
            <person name="Song J.Y."/>
            <person name="Lee S.K."/>
        </authorList>
    </citation>
    <scope>NUCLEOTIDE SEQUENCE [LARGE SCALE GENOMIC DNA]</scope>
    <source>
        <tissue evidence="1">Muscle</tissue>
    </source>
</reference>
<keyword evidence="2" id="KW-1185">Reference proteome</keyword>
<proteinExistence type="predicted"/>
<evidence type="ECO:0000313" key="1">
    <source>
        <dbReference type="EMBL" id="TNN88525.1"/>
    </source>
</evidence>
<dbReference type="Proteomes" id="UP000314294">
    <property type="component" value="Unassembled WGS sequence"/>
</dbReference>
<evidence type="ECO:0000313" key="2">
    <source>
        <dbReference type="Proteomes" id="UP000314294"/>
    </source>
</evidence>
<organism evidence="1 2">
    <name type="scientific">Liparis tanakae</name>
    <name type="common">Tanaka's snailfish</name>
    <dbReference type="NCBI Taxonomy" id="230148"/>
    <lineage>
        <taxon>Eukaryota</taxon>
        <taxon>Metazoa</taxon>
        <taxon>Chordata</taxon>
        <taxon>Craniata</taxon>
        <taxon>Vertebrata</taxon>
        <taxon>Euteleostomi</taxon>
        <taxon>Actinopterygii</taxon>
        <taxon>Neopterygii</taxon>
        <taxon>Teleostei</taxon>
        <taxon>Neoteleostei</taxon>
        <taxon>Acanthomorphata</taxon>
        <taxon>Eupercaria</taxon>
        <taxon>Perciformes</taxon>
        <taxon>Cottioidei</taxon>
        <taxon>Cottales</taxon>
        <taxon>Liparidae</taxon>
        <taxon>Liparis</taxon>
    </lineage>
</organism>
<sequence length="110" mass="11466">MPQSEQKEEGLCPLTAGSAVVTDDRQQVIVGGLGGAVFGQERLQVQALEREGDVEVPFLCAVLRLGQPEAALGGLLDILGTCPSIGTGLCGLVELDIWMSGKESGREQAT</sequence>
<dbReference type="AlphaFoldDB" id="A0A4Z2JE23"/>
<name>A0A4Z2JE23_9TELE</name>
<gene>
    <name evidence="1" type="ORF">EYF80_001308</name>
</gene>
<dbReference type="EMBL" id="SRLO01000005">
    <property type="protein sequence ID" value="TNN88525.1"/>
    <property type="molecule type" value="Genomic_DNA"/>
</dbReference>
<accession>A0A4Z2JE23</accession>
<comment type="caution">
    <text evidence="1">The sequence shown here is derived from an EMBL/GenBank/DDBJ whole genome shotgun (WGS) entry which is preliminary data.</text>
</comment>